<feature type="compositionally biased region" description="Low complexity" evidence="1">
    <location>
        <begin position="76"/>
        <end position="91"/>
    </location>
</feature>
<evidence type="ECO:0000313" key="3">
    <source>
        <dbReference type="Proteomes" id="UP001346869"/>
    </source>
</evidence>
<dbReference type="Proteomes" id="UP001346869">
    <property type="component" value="Unassembled WGS sequence"/>
</dbReference>
<feature type="compositionally biased region" description="Polar residues" evidence="1">
    <location>
        <begin position="49"/>
        <end position="69"/>
    </location>
</feature>
<organism evidence="2 3">
    <name type="scientific">Eleginops maclovinus</name>
    <name type="common">Patagonian blennie</name>
    <name type="synonym">Eleginus maclovinus</name>
    <dbReference type="NCBI Taxonomy" id="56733"/>
    <lineage>
        <taxon>Eukaryota</taxon>
        <taxon>Metazoa</taxon>
        <taxon>Chordata</taxon>
        <taxon>Craniata</taxon>
        <taxon>Vertebrata</taxon>
        <taxon>Euteleostomi</taxon>
        <taxon>Actinopterygii</taxon>
        <taxon>Neopterygii</taxon>
        <taxon>Teleostei</taxon>
        <taxon>Neoteleostei</taxon>
        <taxon>Acanthomorphata</taxon>
        <taxon>Eupercaria</taxon>
        <taxon>Perciformes</taxon>
        <taxon>Notothenioidei</taxon>
        <taxon>Eleginopidae</taxon>
        <taxon>Eleginops</taxon>
    </lineage>
</organism>
<dbReference type="AlphaFoldDB" id="A0AAN7XS60"/>
<feature type="region of interest" description="Disordered" evidence="1">
    <location>
        <begin position="1"/>
        <end position="36"/>
    </location>
</feature>
<reference evidence="2 3" key="2">
    <citation type="journal article" date="2023" name="Mol. Biol. Evol.">
        <title>Genomics of Secondarily Temperate Adaptation in the Only Non-Antarctic Icefish.</title>
        <authorList>
            <person name="Rivera-Colon A.G."/>
            <person name="Rayamajhi N."/>
            <person name="Minhas B.F."/>
            <person name="Madrigal G."/>
            <person name="Bilyk K.T."/>
            <person name="Yoon V."/>
            <person name="Hune M."/>
            <person name="Gregory S."/>
            <person name="Cheng C.H.C."/>
            <person name="Catchen J.M."/>
        </authorList>
    </citation>
    <scope>NUCLEOTIDE SEQUENCE [LARGE SCALE GENOMIC DNA]</scope>
    <source>
        <strain evidence="2">JMC-PN-2008</strain>
    </source>
</reference>
<feature type="region of interest" description="Disordered" evidence="1">
    <location>
        <begin position="49"/>
        <end position="91"/>
    </location>
</feature>
<proteinExistence type="predicted"/>
<gene>
    <name evidence="2" type="ORF">PBY51_020559</name>
</gene>
<comment type="caution">
    <text evidence="2">The sequence shown here is derived from an EMBL/GenBank/DDBJ whole genome shotgun (WGS) entry which is preliminary data.</text>
</comment>
<name>A0AAN7XS60_ELEMC</name>
<sequence>MSFPVKGPKQPDSGRKVRPTRAAEASTNREGLKGFKPCSHMFRRMTVSSSLLDTVSKQTAPENTNNTSRSEPRASPKLNNKAAATLLTTTPLKKTTIPQRYEGLQALYGHIHTHCPAEQRQQQQSNRRVTVLSFEKKFCCLNRTGSGVSQ</sequence>
<accession>A0AAN7XS60</accession>
<evidence type="ECO:0000313" key="2">
    <source>
        <dbReference type="EMBL" id="KAK5866362.1"/>
    </source>
</evidence>
<protein>
    <submittedName>
        <fullName evidence="2">Uncharacterized protein</fullName>
    </submittedName>
</protein>
<keyword evidence="3" id="KW-1185">Reference proteome</keyword>
<dbReference type="EMBL" id="JAUZQC010000009">
    <property type="protein sequence ID" value="KAK5866362.1"/>
    <property type="molecule type" value="Genomic_DNA"/>
</dbReference>
<reference evidence="2 3" key="1">
    <citation type="journal article" date="2023" name="Genes (Basel)">
        <title>Chromosome-Level Genome Assembly and Circadian Gene Repertoire of the Patagonia Blennie Eleginops maclovinus-The Closest Ancestral Proxy of Antarctic Cryonotothenioids.</title>
        <authorList>
            <person name="Cheng C.C."/>
            <person name="Rivera-Colon A.G."/>
            <person name="Minhas B.F."/>
            <person name="Wilson L."/>
            <person name="Rayamajhi N."/>
            <person name="Vargas-Chacoff L."/>
            <person name="Catchen J.M."/>
        </authorList>
    </citation>
    <scope>NUCLEOTIDE SEQUENCE [LARGE SCALE GENOMIC DNA]</scope>
    <source>
        <strain evidence="2">JMC-PN-2008</strain>
    </source>
</reference>
<evidence type="ECO:0000256" key="1">
    <source>
        <dbReference type="SAM" id="MobiDB-lite"/>
    </source>
</evidence>